<dbReference type="NCBIfam" id="TIGR04370">
    <property type="entry name" value="glyco_rpt_poly"/>
    <property type="match status" value="1"/>
</dbReference>
<dbReference type="Proteomes" id="UP001159329">
    <property type="component" value="Unassembled WGS sequence"/>
</dbReference>
<dbReference type="AlphaFoldDB" id="A0AA42IAI5"/>
<comment type="caution">
    <text evidence="2">The sequence shown here is derived from an EMBL/GenBank/DDBJ whole genome shotgun (WGS) entry which is preliminary data.</text>
</comment>
<feature type="transmembrane region" description="Helical" evidence="1">
    <location>
        <begin position="425"/>
        <end position="443"/>
    </location>
</feature>
<evidence type="ECO:0000313" key="2">
    <source>
        <dbReference type="EMBL" id="MDH0565115.1"/>
    </source>
</evidence>
<organism evidence="2 3">
    <name type="scientific">Acinetobacter courvalinii</name>
    <dbReference type="NCBI Taxonomy" id="280147"/>
    <lineage>
        <taxon>Bacteria</taxon>
        <taxon>Pseudomonadati</taxon>
        <taxon>Pseudomonadota</taxon>
        <taxon>Gammaproteobacteria</taxon>
        <taxon>Moraxellales</taxon>
        <taxon>Moraxellaceae</taxon>
        <taxon>Acinetobacter</taxon>
    </lineage>
</organism>
<keyword evidence="1" id="KW-0812">Transmembrane</keyword>
<protein>
    <submittedName>
        <fullName evidence="2">Oligosaccharide repeat unit polymerase</fullName>
    </submittedName>
</protein>
<evidence type="ECO:0000313" key="3">
    <source>
        <dbReference type="Proteomes" id="UP001159329"/>
    </source>
</evidence>
<reference evidence="2" key="1">
    <citation type="submission" date="2022-09" db="EMBL/GenBank/DDBJ databases">
        <title>Intensive care unit water sources are persistently colonized with multi-drug resistant bacteria and are the site of extensive horizontal gene transfer of antibiotic resistance genes.</title>
        <authorList>
            <person name="Diorio-Toth L."/>
        </authorList>
    </citation>
    <scope>NUCLEOTIDE SEQUENCE</scope>
    <source>
        <strain evidence="2">GD04005</strain>
    </source>
</reference>
<feature type="transmembrane region" description="Helical" evidence="1">
    <location>
        <begin position="401"/>
        <end position="419"/>
    </location>
</feature>
<feature type="transmembrane region" description="Helical" evidence="1">
    <location>
        <begin position="371"/>
        <end position="394"/>
    </location>
</feature>
<feature type="transmembrane region" description="Helical" evidence="1">
    <location>
        <begin position="20"/>
        <end position="40"/>
    </location>
</feature>
<dbReference type="RefSeq" id="WP_279696667.1">
    <property type="nucleotide sequence ID" value="NZ_JAOEEO010000006.1"/>
</dbReference>
<keyword evidence="1" id="KW-1133">Transmembrane helix</keyword>
<feature type="transmembrane region" description="Helical" evidence="1">
    <location>
        <begin position="129"/>
        <end position="148"/>
    </location>
</feature>
<feature type="transmembrane region" description="Helical" evidence="1">
    <location>
        <begin position="226"/>
        <end position="241"/>
    </location>
</feature>
<keyword evidence="1" id="KW-0472">Membrane</keyword>
<proteinExistence type="predicted"/>
<sequence>MEIQKNIYQNKLELQCKENMVYIIALSILTICILAQVLIVKRFGITGLFNNPISISIFFFELIHLFMPVLQWYAGYFRYAPSYDEFYYSLSLVYCGFLFVVYIFIFFYKFDYFINSQESGNLYLTPTNSNRFLVFSWIVLIVGIYFSFKNILNINAIGVDSYLKDRIGFSAGQGYKILFSHWTYISCILFYLGYLISDKKKVFFLSFIFSLIYCFIYYSVNSNRNSLFVLVISLVVFYLYFKKGERSALFSKLIKAFSLSIFIFAFYLIGKFRTSSVNSNQDDYGFIHSLNGAFGNHENIAWLFENDYGLLLGQTYLASFLNLIPRSLWEDKPFGAGPELKNMIYPGSYVLGQEGNSSLTTGLFTETLMNFGIIGSFPAVFLIAFFIFIILAILRQMKNPIGKILYIYLFMLFSTQFFYAEFLGFYTRTLFTCIPIILLAFFVKFNRKEH</sequence>
<feature type="transmembrane region" description="Helical" evidence="1">
    <location>
        <begin position="253"/>
        <end position="270"/>
    </location>
</feature>
<accession>A0AA42IAI5</accession>
<dbReference type="EMBL" id="JAOEEO010000006">
    <property type="protein sequence ID" value="MDH0565115.1"/>
    <property type="molecule type" value="Genomic_DNA"/>
</dbReference>
<name>A0AA42IAI5_9GAMM</name>
<feature type="transmembrane region" description="Helical" evidence="1">
    <location>
        <begin position="86"/>
        <end position="108"/>
    </location>
</feature>
<feature type="transmembrane region" description="Helical" evidence="1">
    <location>
        <begin position="177"/>
        <end position="195"/>
    </location>
</feature>
<feature type="transmembrane region" description="Helical" evidence="1">
    <location>
        <begin position="202"/>
        <end position="220"/>
    </location>
</feature>
<gene>
    <name evidence="2" type="ORF">N7644_15730</name>
</gene>
<evidence type="ECO:0000256" key="1">
    <source>
        <dbReference type="SAM" id="Phobius"/>
    </source>
</evidence>
<feature type="transmembrane region" description="Helical" evidence="1">
    <location>
        <begin position="52"/>
        <end position="74"/>
    </location>
</feature>